<accession>A0A8J2PEI0</accession>
<dbReference type="EMBL" id="CAJVCH010538867">
    <property type="protein sequence ID" value="CAG7826182.1"/>
    <property type="molecule type" value="Genomic_DNA"/>
</dbReference>
<gene>
    <name evidence="1" type="ORF">AFUS01_LOCUS36248</name>
</gene>
<protein>
    <submittedName>
        <fullName evidence="1">Uncharacterized protein</fullName>
    </submittedName>
</protein>
<dbReference type="AlphaFoldDB" id="A0A8J2PEI0"/>
<evidence type="ECO:0000313" key="1">
    <source>
        <dbReference type="EMBL" id="CAG7826182.1"/>
    </source>
</evidence>
<organism evidence="1 2">
    <name type="scientific">Allacma fusca</name>
    <dbReference type="NCBI Taxonomy" id="39272"/>
    <lineage>
        <taxon>Eukaryota</taxon>
        <taxon>Metazoa</taxon>
        <taxon>Ecdysozoa</taxon>
        <taxon>Arthropoda</taxon>
        <taxon>Hexapoda</taxon>
        <taxon>Collembola</taxon>
        <taxon>Symphypleona</taxon>
        <taxon>Sminthuridae</taxon>
        <taxon>Allacma</taxon>
    </lineage>
</organism>
<dbReference type="Proteomes" id="UP000708208">
    <property type="component" value="Unassembled WGS sequence"/>
</dbReference>
<proteinExistence type="predicted"/>
<keyword evidence="2" id="KW-1185">Reference proteome</keyword>
<evidence type="ECO:0000313" key="2">
    <source>
        <dbReference type="Proteomes" id="UP000708208"/>
    </source>
</evidence>
<name>A0A8J2PEI0_9HEXA</name>
<reference evidence="1" key="1">
    <citation type="submission" date="2021-06" db="EMBL/GenBank/DDBJ databases">
        <authorList>
            <person name="Hodson N. C."/>
            <person name="Mongue J. A."/>
            <person name="Jaron S. K."/>
        </authorList>
    </citation>
    <scope>NUCLEOTIDE SEQUENCE</scope>
</reference>
<comment type="caution">
    <text evidence="1">The sequence shown here is derived from an EMBL/GenBank/DDBJ whole genome shotgun (WGS) entry which is preliminary data.</text>
</comment>
<sequence>MKGRWEDEGSDEVKRALLKLLSQLTVVSCLHGESTEGSEEKVGSIARMNGKMQFTCPDVREFGVACGGGGDSRCCWDKILRLST</sequence>